<evidence type="ECO:0000256" key="1">
    <source>
        <dbReference type="SAM" id="MobiDB-lite"/>
    </source>
</evidence>
<feature type="compositionally biased region" description="Polar residues" evidence="1">
    <location>
        <begin position="163"/>
        <end position="172"/>
    </location>
</feature>
<feature type="region of interest" description="Disordered" evidence="1">
    <location>
        <begin position="161"/>
        <end position="181"/>
    </location>
</feature>
<feature type="compositionally biased region" description="Basic and acidic residues" evidence="1">
    <location>
        <begin position="41"/>
        <end position="61"/>
    </location>
</feature>
<dbReference type="AlphaFoldDB" id="A0A9N7UUF2"/>
<feature type="region of interest" description="Disordered" evidence="1">
    <location>
        <begin position="299"/>
        <end position="344"/>
    </location>
</feature>
<evidence type="ECO:0000313" key="2">
    <source>
        <dbReference type="EMBL" id="CAB1436487.1"/>
    </source>
</evidence>
<feature type="region of interest" description="Disordered" evidence="1">
    <location>
        <begin position="1"/>
        <end position="127"/>
    </location>
</feature>
<feature type="compositionally biased region" description="Basic residues" evidence="1">
    <location>
        <begin position="19"/>
        <end position="35"/>
    </location>
</feature>
<gene>
    <name evidence="2" type="ORF">PLEPLA_LOCUS24520</name>
</gene>
<organism evidence="2 3">
    <name type="scientific">Pleuronectes platessa</name>
    <name type="common">European plaice</name>
    <dbReference type="NCBI Taxonomy" id="8262"/>
    <lineage>
        <taxon>Eukaryota</taxon>
        <taxon>Metazoa</taxon>
        <taxon>Chordata</taxon>
        <taxon>Craniata</taxon>
        <taxon>Vertebrata</taxon>
        <taxon>Euteleostomi</taxon>
        <taxon>Actinopterygii</taxon>
        <taxon>Neopterygii</taxon>
        <taxon>Teleostei</taxon>
        <taxon>Neoteleostei</taxon>
        <taxon>Acanthomorphata</taxon>
        <taxon>Carangaria</taxon>
        <taxon>Pleuronectiformes</taxon>
        <taxon>Pleuronectoidei</taxon>
        <taxon>Pleuronectidae</taxon>
        <taxon>Pleuronectes</taxon>
    </lineage>
</organism>
<feature type="compositionally biased region" description="Low complexity" evidence="1">
    <location>
        <begin position="308"/>
        <end position="328"/>
    </location>
</feature>
<protein>
    <submittedName>
        <fullName evidence="2">Uncharacterized protein</fullName>
    </submittedName>
</protein>
<name>A0A9N7UUF2_PLEPL</name>
<evidence type="ECO:0000313" key="3">
    <source>
        <dbReference type="Proteomes" id="UP001153269"/>
    </source>
</evidence>
<feature type="compositionally biased region" description="Basic residues" evidence="1">
    <location>
        <begin position="99"/>
        <end position="113"/>
    </location>
</feature>
<dbReference type="Proteomes" id="UP001153269">
    <property type="component" value="Unassembled WGS sequence"/>
</dbReference>
<proteinExistence type="predicted"/>
<sequence>PHSTSDTELGIEIEARSNSGKRRKTQSKRKKKKQSWPKNPSKSEKRPEQYKKQKLQTEQHTRHGKMNLPPNHTYMNTKSGPATRGSSCVRHAVLGDTKKKQKQSKTIRRKAKKECKGQAEESDTRSAIRSQNRVHRCWGQMGVTRESSLSLIRSQRPAVPDLRNTTTTLQQQSATPSAPRPPALSLLLLAAEVFGRLKYAHRPRRDSPLNVRDRATVNVSPDAFPDPTNIHECGYGGMMYAMSASAHVQHSSESEARAAHITYLYGSIRQTVTSSQQCPQQMVLDQILEAGRRGRLATSALSRRGEQPSVRTSGPSSASSARRIALRPGQADSGDIGAETDCCP</sequence>
<accession>A0A9N7UUF2</accession>
<feature type="compositionally biased region" description="Basic and acidic residues" evidence="1">
    <location>
        <begin position="114"/>
        <end position="126"/>
    </location>
</feature>
<keyword evidence="3" id="KW-1185">Reference proteome</keyword>
<feature type="compositionally biased region" description="Polar residues" evidence="1">
    <location>
        <begin position="73"/>
        <end position="86"/>
    </location>
</feature>
<dbReference type="EMBL" id="CADEAL010001894">
    <property type="protein sequence ID" value="CAB1436487.1"/>
    <property type="molecule type" value="Genomic_DNA"/>
</dbReference>
<comment type="caution">
    <text evidence="2">The sequence shown here is derived from an EMBL/GenBank/DDBJ whole genome shotgun (WGS) entry which is preliminary data.</text>
</comment>
<feature type="non-terminal residue" evidence="2">
    <location>
        <position position="1"/>
    </location>
</feature>
<reference evidence="2" key="1">
    <citation type="submission" date="2020-03" db="EMBL/GenBank/DDBJ databases">
        <authorList>
            <person name="Weist P."/>
        </authorList>
    </citation>
    <scope>NUCLEOTIDE SEQUENCE</scope>
</reference>